<dbReference type="InParanoid" id="A0A286UHY6"/>
<dbReference type="Proteomes" id="UP000217199">
    <property type="component" value="Unassembled WGS sequence"/>
</dbReference>
<evidence type="ECO:0000313" key="1">
    <source>
        <dbReference type="EMBL" id="PAV19212.1"/>
    </source>
</evidence>
<sequence length="110" mass="11496">MLVQASGPVYHVCKSGQVAVGEVASATMVFSSDCNLFSPARPSYSNPKDLCGQYNNGVFVHCDSSDKTVRSVTTSDGSTFSSCTKVDDGTFCASGSGSAPGAYVKWCCRK</sequence>
<organism evidence="1 2">
    <name type="scientific">Pyrrhoderma noxium</name>
    <dbReference type="NCBI Taxonomy" id="2282107"/>
    <lineage>
        <taxon>Eukaryota</taxon>
        <taxon>Fungi</taxon>
        <taxon>Dikarya</taxon>
        <taxon>Basidiomycota</taxon>
        <taxon>Agaricomycotina</taxon>
        <taxon>Agaricomycetes</taxon>
        <taxon>Hymenochaetales</taxon>
        <taxon>Hymenochaetaceae</taxon>
        <taxon>Pyrrhoderma</taxon>
    </lineage>
</organism>
<gene>
    <name evidence="1" type="ORF">PNOK_0605600</name>
</gene>
<accession>A0A286UHY6</accession>
<name>A0A286UHY6_9AGAM</name>
<evidence type="ECO:0000313" key="2">
    <source>
        <dbReference type="Proteomes" id="UP000217199"/>
    </source>
</evidence>
<protein>
    <submittedName>
        <fullName evidence="1">Uncharacterized protein</fullName>
    </submittedName>
</protein>
<comment type="caution">
    <text evidence="1">The sequence shown here is derived from an EMBL/GenBank/DDBJ whole genome shotgun (WGS) entry which is preliminary data.</text>
</comment>
<dbReference type="EMBL" id="NBII01000005">
    <property type="protein sequence ID" value="PAV19212.1"/>
    <property type="molecule type" value="Genomic_DNA"/>
</dbReference>
<keyword evidence="2" id="KW-1185">Reference proteome</keyword>
<proteinExistence type="predicted"/>
<dbReference type="AlphaFoldDB" id="A0A286UHY6"/>
<reference evidence="1 2" key="1">
    <citation type="journal article" date="2017" name="Mol. Ecol.">
        <title>Comparative and population genomic landscape of Phellinus noxius: A hypervariable fungus causing root rot in trees.</title>
        <authorList>
            <person name="Chung C.L."/>
            <person name="Lee T.J."/>
            <person name="Akiba M."/>
            <person name="Lee H.H."/>
            <person name="Kuo T.H."/>
            <person name="Liu D."/>
            <person name="Ke H.M."/>
            <person name="Yokoi T."/>
            <person name="Roa M.B."/>
            <person name="Lu M.J."/>
            <person name="Chang Y.Y."/>
            <person name="Ann P.J."/>
            <person name="Tsai J.N."/>
            <person name="Chen C.Y."/>
            <person name="Tzean S.S."/>
            <person name="Ota Y."/>
            <person name="Hattori T."/>
            <person name="Sahashi N."/>
            <person name="Liou R.F."/>
            <person name="Kikuchi T."/>
            <person name="Tsai I.J."/>
        </authorList>
    </citation>
    <scope>NUCLEOTIDE SEQUENCE [LARGE SCALE GENOMIC DNA]</scope>
    <source>
        <strain evidence="1 2">FFPRI411160</strain>
    </source>
</reference>